<sequence length="139" mass="15814">MGNCLKVLTKKSEKPASRPDKPKKLTMEEMLKLDISNIEILHEDGNTSCYFSKYDDKINEISPNELMIMYFETVDSRKEEVQILAGEKVSTLRTKAKAALGLDDVHMFLDGRVLEDKCLLNSYKIKQGAVIDVINVYQP</sequence>
<gene>
    <name evidence="2" type="ORF">BSTOLATCC_MIC11751</name>
</gene>
<evidence type="ECO:0000313" key="3">
    <source>
        <dbReference type="Proteomes" id="UP001162131"/>
    </source>
</evidence>
<evidence type="ECO:0000313" key="2">
    <source>
        <dbReference type="EMBL" id="CAG9314756.1"/>
    </source>
</evidence>
<evidence type="ECO:0000259" key="1">
    <source>
        <dbReference type="PROSITE" id="PS50053"/>
    </source>
</evidence>
<comment type="caution">
    <text evidence="2">The sequence shown here is derived from an EMBL/GenBank/DDBJ whole genome shotgun (WGS) entry which is preliminary data.</text>
</comment>
<name>A0AAU9IZ08_9CILI</name>
<proteinExistence type="predicted"/>
<keyword evidence="3" id="KW-1185">Reference proteome</keyword>
<reference evidence="2" key="1">
    <citation type="submission" date="2021-09" db="EMBL/GenBank/DDBJ databases">
        <authorList>
            <consortium name="AG Swart"/>
            <person name="Singh M."/>
            <person name="Singh A."/>
            <person name="Seah K."/>
            <person name="Emmerich C."/>
        </authorList>
    </citation>
    <scope>NUCLEOTIDE SEQUENCE</scope>
    <source>
        <strain evidence="2">ATCC30299</strain>
    </source>
</reference>
<dbReference type="SUPFAM" id="SSF54236">
    <property type="entry name" value="Ubiquitin-like"/>
    <property type="match status" value="1"/>
</dbReference>
<dbReference type="PROSITE" id="PS50053">
    <property type="entry name" value="UBIQUITIN_2"/>
    <property type="match status" value="1"/>
</dbReference>
<dbReference type="Proteomes" id="UP001162131">
    <property type="component" value="Unassembled WGS sequence"/>
</dbReference>
<dbReference type="InterPro" id="IPR000626">
    <property type="entry name" value="Ubiquitin-like_dom"/>
</dbReference>
<dbReference type="EMBL" id="CAJZBQ010000012">
    <property type="protein sequence ID" value="CAG9314756.1"/>
    <property type="molecule type" value="Genomic_DNA"/>
</dbReference>
<organism evidence="2 3">
    <name type="scientific">Blepharisma stoltei</name>
    <dbReference type="NCBI Taxonomy" id="1481888"/>
    <lineage>
        <taxon>Eukaryota</taxon>
        <taxon>Sar</taxon>
        <taxon>Alveolata</taxon>
        <taxon>Ciliophora</taxon>
        <taxon>Postciliodesmatophora</taxon>
        <taxon>Heterotrichea</taxon>
        <taxon>Heterotrichida</taxon>
        <taxon>Blepharismidae</taxon>
        <taxon>Blepharisma</taxon>
    </lineage>
</organism>
<dbReference type="InterPro" id="IPR029071">
    <property type="entry name" value="Ubiquitin-like_domsf"/>
</dbReference>
<dbReference type="CDD" id="cd17039">
    <property type="entry name" value="Ubl_ubiquitin_like"/>
    <property type="match status" value="1"/>
</dbReference>
<dbReference type="Gene3D" id="3.10.20.90">
    <property type="entry name" value="Phosphatidylinositol 3-kinase Catalytic Subunit, Chain A, domain 1"/>
    <property type="match status" value="1"/>
</dbReference>
<protein>
    <recommendedName>
        <fullName evidence="1">Ubiquitin-like domain-containing protein</fullName>
    </recommendedName>
</protein>
<accession>A0AAU9IZ08</accession>
<dbReference type="AlphaFoldDB" id="A0AAU9IZ08"/>
<feature type="domain" description="Ubiquitin-like" evidence="1">
    <location>
        <begin position="67"/>
        <end position="134"/>
    </location>
</feature>